<evidence type="ECO:0000313" key="4">
    <source>
        <dbReference type="Proteomes" id="UP000612055"/>
    </source>
</evidence>
<feature type="region of interest" description="Disordered" evidence="1">
    <location>
        <begin position="196"/>
        <end position="222"/>
    </location>
</feature>
<keyword evidence="4" id="KW-1185">Reference proteome</keyword>
<keyword evidence="2" id="KW-0472">Membrane</keyword>
<keyword evidence="2" id="KW-1133">Transmembrane helix</keyword>
<dbReference type="Gene3D" id="3.30.70.100">
    <property type="match status" value="1"/>
</dbReference>
<dbReference type="InterPro" id="IPR011008">
    <property type="entry name" value="Dimeric_a/b-barrel"/>
</dbReference>
<sequence>MAVLGAQRTATRPHRSSRTSRLEVVAARKVRSKKQVAVSRTLVAKQGHEADVARLAGEMLKFTAEEAQGNSNKGILAFDCVRDGWEANTFHFWERYETTTAFGEHTTNPKMVDFMTKLMPHLEGPVGTAMYDWEDGRIGSVGMQAGPKGEGGLDDATGASGAAGGASYKQTSRAFDLTKVDEHEEAARDKQLLADMGGAKPGAAPVPRPAEGSAQPAGTGLPSKLPDGVAGLPIALAAAAAVAAAAVALFMQLGQ</sequence>
<protein>
    <recommendedName>
        <fullName evidence="5">ABM domain-containing protein</fullName>
    </recommendedName>
</protein>
<evidence type="ECO:0000256" key="1">
    <source>
        <dbReference type="SAM" id="MobiDB-lite"/>
    </source>
</evidence>
<organism evidence="3 4">
    <name type="scientific">Edaphochlamys debaryana</name>
    <dbReference type="NCBI Taxonomy" id="47281"/>
    <lineage>
        <taxon>Eukaryota</taxon>
        <taxon>Viridiplantae</taxon>
        <taxon>Chlorophyta</taxon>
        <taxon>core chlorophytes</taxon>
        <taxon>Chlorophyceae</taxon>
        <taxon>CS clade</taxon>
        <taxon>Chlamydomonadales</taxon>
        <taxon>Chlamydomonadales incertae sedis</taxon>
        <taxon>Edaphochlamys</taxon>
    </lineage>
</organism>
<dbReference type="OrthoDB" id="508682at2759"/>
<feature type="transmembrane region" description="Helical" evidence="2">
    <location>
        <begin position="230"/>
        <end position="251"/>
    </location>
</feature>
<dbReference type="AlphaFoldDB" id="A0A835YCI7"/>
<evidence type="ECO:0008006" key="5">
    <source>
        <dbReference type="Google" id="ProtNLM"/>
    </source>
</evidence>
<dbReference type="EMBL" id="JAEHOE010000008">
    <property type="protein sequence ID" value="KAG2499057.1"/>
    <property type="molecule type" value="Genomic_DNA"/>
</dbReference>
<name>A0A835YCI7_9CHLO</name>
<feature type="region of interest" description="Disordered" evidence="1">
    <location>
        <begin position="1"/>
        <end position="22"/>
    </location>
</feature>
<keyword evidence="2" id="KW-0812">Transmembrane</keyword>
<gene>
    <name evidence="3" type="ORF">HYH03_003242</name>
</gene>
<evidence type="ECO:0000256" key="2">
    <source>
        <dbReference type="SAM" id="Phobius"/>
    </source>
</evidence>
<dbReference type="SUPFAM" id="SSF54909">
    <property type="entry name" value="Dimeric alpha+beta barrel"/>
    <property type="match status" value="1"/>
</dbReference>
<proteinExistence type="predicted"/>
<feature type="region of interest" description="Disordered" evidence="1">
    <location>
        <begin position="144"/>
        <end position="166"/>
    </location>
</feature>
<evidence type="ECO:0000313" key="3">
    <source>
        <dbReference type="EMBL" id="KAG2499057.1"/>
    </source>
</evidence>
<reference evidence="3" key="1">
    <citation type="journal article" date="2020" name="bioRxiv">
        <title>Comparative genomics of Chlamydomonas.</title>
        <authorList>
            <person name="Craig R.J."/>
            <person name="Hasan A.R."/>
            <person name="Ness R.W."/>
            <person name="Keightley P.D."/>
        </authorList>
    </citation>
    <scope>NUCLEOTIDE SEQUENCE</scope>
    <source>
        <strain evidence="3">CCAP 11/70</strain>
    </source>
</reference>
<dbReference type="Proteomes" id="UP000612055">
    <property type="component" value="Unassembled WGS sequence"/>
</dbReference>
<accession>A0A835YCI7</accession>
<comment type="caution">
    <text evidence="3">The sequence shown here is derived from an EMBL/GenBank/DDBJ whole genome shotgun (WGS) entry which is preliminary data.</text>
</comment>